<evidence type="ECO:0000313" key="2">
    <source>
        <dbReference type="EMBL" id="RHN41102.1"/>
    </source>
</evidence>
<name>A0A396GJ16_MEDTR</name>
<feature type="compositionally biased region" description="Basic and acidic residues" evidence="1">
    <location>
        <begin position="1"/>
        <end position="16"/>
    </location>
</feature>
<reference evidence="2" key="1">
    <citation type="journal article" date="2018" name="Nat. Plants">
        <title>Whole-genome landscape of Medicago truncatula symbiotic genes.</title>
        <authorList>
            <person name="Pecrix Y."/>
            <person name="Gamas P."/>
            <person name="Carrere S."/>
        </authorList>
    </citation>
    <scope>NUCLEOTIDE SEQUENCE</scope>
    <source>
        <tissue evidence="2">Leaves</tissue>
    </source>
</reference>
<proteinExistence type="predicted"/>
<feature type="region of interest" description="Disordered" evidence="1">
    <location>
        <begin position="1"/>
        <end position="26"/>
    </location>
</feature>
<dbReference type="Proteomes" id="UP000265566">
    <property type="component" value="Chromosome 8"/>
</dbReference>
<sequence>MKFPDFRERSSEREGYSRNSNPSGTLVVATPSVKVSKIPKILAIATRYSH</sequence>
<dbReference type="AlphaFoldDB" id="A0A396GJ16"/>
<protein>
    <submittedName>
        <fullName evidence="2">Uncharacterized protein</fullName>
    </submittedName>
</protein>
<organism evidence="2">
    <name type="scientific">Medicago truncatula</name>
    <name type="common">Barrel medic</name>
    <name type="synonym">Medicago tribuloides</name>
    <dbReference type="NCBI Taxonomy" id="3880"/>
    <lineage>
        <taxon>Eukaryota</taxon>
        <taxon>Viridiplantae</taxon>
        <taxon>Streptophyta</taxon>
        <taxon>Embryophyta</taxon>
        <taxon>Tracheophyta</taxon>
        <taxon>Spermatophyta</taxon>
        <taxon>Magnoliopsida</taxon>
        <taxon>eudicotyledons</taxon>
        <taxon>Gunneridae</taxon>
        <taxon>Pentapetalae</taxon>
        <taxon>rosids</taxon>
        <taxon>fabids</taxon>
        <taxon>Fabales</taxon>
        <taxon>Fabaceae</taxon>
        <taxon>Papilionoideae</taxon>
        <taxon>50 kb inversion clade</taxon>
        <taxon>NPAAA clade</taxon>
        <taxon>Hologalegina</taxon>
        <taxon>IRL clade</taxon>
        <taxon>Trifolieae</taxon>
        <taxon>Medicago</taxon>
    </lineage>
</organism>
<dbReference type="EMBL" id="PSQE01000008">
    <property type="protein sequence ID" value="RHN41102.1"/>
    <property type="molecule type" value="Genomic_DNA"/>
</dbReference>
<gene>
    <name evidence="2" type="ORF">MtrunA17_Chr8g0362471</name>
</gene>
<accession>A0A396GJ16</accession>
<comment type="caution">
    <text evidence="2">The sequence shown here is derived from an EMBL/GenBank/DDBJ whole genome shotgun (WGS) entry which is preliminary data.</text>
</comment>
<dbReference type="Gramene" id="rna47391">
    <property type="protein sequence ID" value="RHN41102.1"/>
    <property type="gene ID" value="gene47391"/>
</dbReference>
<evidence type="ECO:0000256" key="1">
    <source>
        <dbReference type="SAM" id="MobiDB-lite"/>
    </source>
</evidence>